<organism evidence="2">
    <name type="scientific">marine metagenome</name>
    <dbReference type="NCBI Taxonomy" id="408172"/>
    <lineage>
        <taxon>unclassified sequences</taxon>
        <taxon>metagenomes</taxon>
        <taxon>ecological metagenomes</taxon>
    </lineage>
</organism>
<feature type="region of interest" description="Disordered" evidence="1">
    <location>
        <begin position="291"/>
        <end position="323"/>
    </location>
</feature>
<dbReference type="AlphaFoldDB" id="A0A381ZKI7"/>
<evidence type="ECO:0000256" key="1">
    <source>
        <dbReference type="SAM" id="MobiDB-lite"/>
    </source>
</evidence>
<protein>
    <submittedName>
        <fullName evidence="2">Uncharacterized protein</fullName>
    </submittedName>
</protein>
<dbReference type="EMBL" id="UINC01021717">
    <property type="protein sequence ID" value="SVA89858.1"/>
    <property type="molecule type" value="Genomic_DNA"/>
</dbReference>
<reference evidence="2" key="1">
    <citation type="submission" date="2018-05" db="EMBL/GenBank/DDBJ databases">
        <authorList>
            <person name="Lanie J.A."/>
            <person name="Ng W.-L."/>
            <person name="Kazmierczak K.M."/>
            <person name="Andrzejewski T.M."/>
            <person name="Davidsen T.M."/>
            <person name="Wayne K.J."/>
            <person name="Tettelin H."/>
            <person name="Glass J.I."/>
            <person name="Rusch D."/>
            <person name="Podicherti R."/>
            <person name="Tsui H.-C.T."/>
            <person name="Winkler M.E."/>
        </authorList>
    </citation>
    <scope>NUCLEOTIDE SEQUENCE</scope>
</reference>
<name>A0A381ZKI7_9ZZZZ</name>
<proteinExistence type="predicted"/>
<evidence type="ECO:0000313" key="2">
    <source>
        <dbReference type="EMBL" id="SVA89858.1"/>
    </source>
</evidence>
<accession>A0A381ZKI7</accession>
<sequence>MSKALHQIAPGTVCTIKSSGEEGELKKIFYYPTKYEVELKSGKIHHYTSHEVTFEGVEHPDVKLKTPEIPHAGIGDKWSSWHPFTARSQIKHHFSTTKEIMWKMITNLDTYNIWFVGIQRALPILSSNRYVHQFSFDKFATEPGAFFKIRPSSLAPYFKCRIMTTEKEKEFGFEFRTSPFYKEYISFKINESKKGVWVTCSRTSSGVFSLLSLYNWNDRKSKILQILSSITPKVDFDQDKDELSKDDRKALQWGGFSSREDYINYAVNMGLKGNMDIINSISDKPTRGKAKAALVRAKRTGESPPMPEKPKGGASPVPDRSSTNLSGEHLIAFVVNKALDGDKDHLNAIADKVTRGKAKALLVKIKRGSAERPTIPELPSKVQGDPSFTAPEETVEQLVERLISKGLEGDMEEINALDNKVLRGKIKAAILKAKREKNN</sequence>
<gene>
    <name evidence="2" type="ORF">METZ01_LOCUS142712</name>
</gene>